<reference evidence="2" key="1">
    <citation type="submission" date="2020-09" db="EMBL/GenBank/DDBJ databases">
        <authorList>
            <person name="Kim M.K."/>
        </authorList>
    </citation>
    <scope>NUCLEOTIDE SEQUENCE</scope>
    <source>
        <strain evidence="2">BT704</strain>
    </source>
</reference>
<dbReference type="Proteomes" id="UP000653797">
    <property type="component" value="Unassembled WGS sequence"/>
</dbReference>
<keyword evidence="3" id="KW-1185">Reference proteome</keyword>
<proteinExistence type="predicted"/>
<organism evidence="2 3">
    <name type="scientific">Spirosoma validum</name>
    <dbReference type="NCBI Taxonomy" id="2771355"/>
    <lineage>
        <taxon>Bacteria</taxon>
        <taxon>Pseudomonadati</taxon>
        <taxon>Bacteroidota</taxon>
        <taxon>Cytophagia</taxon>
        <taxon>Cytophagales</taxon>
        <taxon>Cytophagaceae</taxon>
        <taxon>Spirosoma</taxon>
    </lineage>
</organism>
<sequence>MPITTDESQETIRPVYVVQSLRKSVQQTETAVNSVTNPEPTEDQLEGLTGEKRNAHFAESDENNQSKAVQKVRATSFHAWQCQHPAFRSMGLASLTK</sequence>
<feature type="compositionally biased region" description="Polar residues" evidence="1">
    <location>
        <begin position="29"/>
        <end position="39"/>
    </location>
</feature>
<accession>A0A927AZ91</accession>
<dbReference type="EMBL" id="JACXAA010000002">
    <property type="protein sequence ID" value="MBD2752600.1"/>
    <property type="molecule type" value="Genomic_DNA"/>
</dbReference>
<feature type="region of interest" description="Disordered" evidence="1">
    <location>
        <begin position="29"/>
        <end position="48"/>
    </location>
</feature>
<evidence type="ECO:0000313" key="2">
    <source>
        <dbReference type="EMBL" id="MBD2752600.1"/>
    </source>
</evidence>
<gene>
    <name evidence="2" type="ORF">IC230_06855</name>
</gene>
<evidence type="ECO:0000313" key="3">
    <source>
        <dbReference type="Proteomes" id="UP000653797"/>
    </source>
</evidence>
<comment type="caution">
    <text evidence="2">The sequence shown here is derived from an EMBL/GenBank/DDBJ whole genome shotgun (WGS) entry which is preliminary data.</text>
</comment>
<dbReference type="RefSeq" id="WP_191038231.1">
    <property type="nucleotide sequence ID" value="NZ_JACXAA010000002.1"/>
</dbReference>
<evidence type="ECO:0000256" key="1">
    <source>
        <dbReference type="SAM" id="MobiDB-lite"/>
    </source>
</evidence>
<protein>
    <submittedName>
        <fullName evidence="2">Uncharacterized protein</fullName>
    </submittedName>
</protein>
<dbReference type="AlphaFoldDB" id="A0A927AZ91"/>
<name>A0A927AZ91_9BACT</name>